<dbReference type="InterPro" id="IPR027094">
    <property type="entry name" value="Mitofusin_fam"/>
</dbReference>
<evidence type="ECO:0000313" key="11">
    <source>
        <dbReference type="Proteomes" id="UP000190959"/>
    </source>
</evidence>
<evidence type="ECO:0000256" key="1">
    <source>
        <dbReference type="ARBA" id="ARBA00004370"/>
    </source>
</evidence>
<dbReference type="SUPFAM" id="SSF52540">
    <property type="entry name" value="P-loop containing nucleoside triphosphate hydrolases"/>
    <property type="match status" value="1"/>
</dbReference>
<dbReference type="GO" id="GO:0005525">
    <property type="term" value="F:GTP binding"/>
    <property type="evidence" value="ECO:0007669"/>
    <property type="project" value="UniProtKB-KW"/>
</dbReference>
<feature type="domain" description="Dynamin N-terminal" evidence="7">
    <location>
        <begin position="44"/>
        <end position="186"/>
    </location>
</feature>
<dbReference type="Gene3D" id="3.40.50.300">
    <property type="entry name" value="P-loop containing nucleotide triphosphate hydrolases"/>
    <property type="match status" value="1"/>
</dbReference>
<comment type="subcellular location">
    <subcellularLocation>
        <location evidence="1">Membrane</location>
    </subcellularLocation>
</comment>
<dbReference type="PANTHER" id="PTHR10465">
    <property type="entry name" value="TRANSMEMBRANE GTPASE FZO1"/>
    <property type="match status" value="1"/>
</dbReference>
<sequence length="601" mass="69602">MNIFKNCVDRQNRIDKVVNILDNDEITAKNLLIKDRIINPAHYIVMLGETSSGKSALINSIFQRKILVESVKPTTGIVTEVIIDESSEETLFAINNDLSIDVLDDDSFSNLTVKPDGNINRLRYIGPCKDSRYSGMRIFDTPGYGSLVERHEEVLKNFIPESDFIIYVVSYKTGIGEDDFQFLKYVGEIINDNVEVVLAVNMCPQNIDMDNKRINEIRNSVSECIHKDIETFLIESSIEKNPDTDKLWNYIYKKVNDPDKEGELSETLKNYQDYLLRECDIKISSRIAEIECKKEEVVEKANVIKEFLDKKDEILDVIENGFVKIKLKAVRLIGKSDMKIKENITNYIYDESKWSMKEETFTLMQHYYVPKLTSEETENLNTYIEDEVINLDREVENILNTEIIKLKENVKRSTPSYNKVVEDIIEKHRGDSIERATGEMFRTVYKGKFNNSEKDYAISKNLKKLSNTFEKSSVGEVNNNLNHLLKTIRATSLKGITESLNVFTDSIFFLYDSLTWQKKINEISVTAIDNWANNIEGSLRKYLDELKEISKEEVLVLFDELSEEFTNTKDELKNISSEELVRLKKEIEFLLYKCLLINITK</sequence>
<dbReference type="Proteomes" id="UP000587880">
    <property type="component" value="Unassembled WGS sequence"/>
</dbReference>
<gene>
    <name evidence="9" type="primary">era_1</name>
    <name evidence="10" type="ORF">CBEIBR21_03925</name>
    <name evidence="9" type="ORF">CLBCK_05600</name>
    <name evidence="8" type="ORF">HF849_05175</name>
</gene>
<dbReference type="GO" id="GO:0003924">
    <property type="term" value="F:GTPase activity"/>
    <property type="evidence" value="ECO:0007669"/>
    <property type="project" value="InterPro"/>
</dbReference>
<evidence type="ECO:0000256" key="3">
    <source>
        <dbReference type="ARBA" id="ARBA00022801"/>
    </source>
</evidence>
<dbReference type="PANTHER" id="PTHR10465:SF0">
    <property type="entry name" value="SARCALUMENIN"/>
    <property type="match status" value="1"/>
</dbReference>
<keyword evidence="6" id="KW-0175">Coiled coil</keyword>
<evidence type="ECO:0000313" key="8">
    <source>
        <dbReference type="EMBL" id="NMF04153.1"/>
    </source>
</evidence>
<keyword evidence="3" id="KW-0378">Hydrolase</keyword>
<organism evidence="9 12">
    <name type="scientific">Clostridium beijerinckii</name>
    <name type="common">Clostridium MP</name>
    <dbReference type="NCBI Taxonomy" id="1520"/>
    <lineage>
        <taxon>Bacteria</taxon>
        <taxon>Bacillati</taxon>
        <taxon>Bacillota</taxon>
        <taxon>Clostridia</taxon>
        <taxon>Eubacteriales</taxon>
        <taxon>Clostridiaceae</taxon>
        <taxon>Clostridium</taxon>
    </lineage>
</organism>
<keyword evidence="2" id="KW-0547">Nucleotide-binding</keyword>
<name>A0A1S8SEQ4_CLOBE</name>
<evidence type="ECO:0000256" key="2">
    <source>
        <dbReference type="ARBA" id="ARBA00022741"/>
    </source>
</evidence>
<reference evidence="10 11" key="2">
    <citation type="submission" date="2017-02" db="EMBL/GenBank/DDBJ databases">
        <title>Genome sequence of Clostridium beijerinckii Br21.</title>
        <authorList>
            <person name="Fonseca B.C."/>
            <person name="Guazzaroni M.E."/>
            <person name="Riano-Pachon D.M."/>
            <person name="Reginatto V."/>
        </authorList>
    </citation>
    <scope>NUCLEOTIDE SEQUENCE [LARGE SCALE GENOMIC DNA]</scope>
    <source>
        <strain evidence="10 11">Br21</strain>
    </source>
</reference>
<dbReference type="Pfam" id="PF00350">
    <property type="entry name" value="Dynamin_N"/>
    <property type="match status" value="1"/>
</dbReference>
<evidence type="ECO:0000256" key="5">
    <source>
        <dbReference type="ARBA" id="ARBA00023136"/>
    </source>
</evidence>
<evidence type="ECO:0000256" key="6">
    <source>
        <dbReference type="SAM" id="Coils"/>
    </source>
</evidence>
<reference evidence="9 12" key="1">
    <citation type="submission" date="2016-05" db="EMBL/GenBank/DDBJ databases">
        <title>Microbial solvent formation.</title>
        <authorList>
            <person name="Poehlein A."/>
            <person name="Montoya Solano J.D."/>
            <person name="Flitsch S."/>
            <person name="Krabben P."/>
            <person name="Duerre P."/>
            <person name="Daniel R."/>
        </authorList>
    </citation>
    <scope>NUCLEOTIDE SEQUENCE [LARGE SCALE GENOMIC DNA]</scope>
    <source>
        <strain evidence="9 12">DSM 53</strain>
    </source>
</reference>
<feature type="coiled-coil region" evidence="6">
    <location>
        <begin position="532"/>
        <end position="578"/>
    </location>
</feature>
<accession>A0A1S8SEQ4</accession>
<evidence type="ECO:0000259" key="7">
    <source>
        <dbReference type="Pfam" id="PF00350"/>
    </source>
</evidence>
<comment type="caution">
    <text evidence="9">The sequence shown here is derived from an EMBL/GenBank/DDBJ whole genome shotgun (WGS) entry which is preliminary data.</text>
</comment>
<dbReference type="RefSeq" id="WP_077837390.1">
    <property type="nucleotide sequence ID" value="NZ_CP144906.1"/>
</dbReference>
<keyword evidence="4" id="KW-0342">GTP-binding</keyword>
<proteinExistence type="predicted"/>
<dbReference type="Proteomes" id="UP000190959">
    <property type="component" value="Unassembled WGS sequence"/>
</dbReference>
<dbReference type="InterPro" id="IPR027417">
    <property type="entry name" value="P-loop_NTPase"/>
</dbReference>
<evidence type="ECO:0000256" key="4">
    <source>
        <dbReference type="ARBA" id="ARBA00023134"/>
    </source>
</evidence>
<keyword evidence="5" id="KW-0472">Membrane</keyword>
<dbReference type="Proteomes" id="UP000190973">
    <property type="component" value="Unassembled WGS sequence"/>
</dbReference>
<evidence type="ECO:0000313" key="10">
    <source>
        <dbReference type="EMBL" id="OOP75330.1"/>
    </source>
</evidence>
<dbReference type="EMBL" id="MWMH01000001">
    <property type="protein sequence ID" value="OOP75330.1"/>
    <property type="molecule type" value="Genomic_DNA"/>
</dbReference>
<evidence type="ECO:0000313" key="12">
    <source>
        <dbReference type="Proteomes" id="UP000190973"/>
    </source>
</evidence>
<protein>
    <submittedName>
        <fullName evidence="8">GTP-binding protein</fullName>
    </submittedName>
    <submittedName>
        <fullName evidence="9">GTPase Era</fullName>
    </submittedName>
</protein>
<evidence type="ECO:0000313" key="13">
    <source>
        <dbReference type="Proteomes" id="UP000587880"/>
    </source>
</evidence>
<evidence type="ECO:0000313" key="9">
    <source>
        <dbReference type="EMBL" id="OOM63988.1"/>
    </source>
</evidence>
<dbReference type="AlphaFoldDB" id="A0A1S8SEQ4"/>
<reference evidence="8 13" key="3">
    <citation type="submission" date="2020-04" db="EMBL/GenBank/DDBJ databases">
        <authorList>
            <person name="Hitch T.C.A."/>
            <person name="Wylensek D."/>
            <person name="Clavel T."/>
        </authorList>
    </citation>
    <scope>NUCLEOTIDE SEQUENCE [LARGE SCALE GENOMIC DNA]</scope>
    <source>
        <strain evidence="8 13">WB01_NA02</strain>
    </source>
</reference>
<dbReference type="InterPro" id="IPR045063">
    <property type="entry name" value="Dynamin_N"/>
</dbReference>
<dbReference type="GO" id="GO:0016020">
    <property type="term" value="C:membrane"/>
    <property type="evidence" value="ECO:0007669"/>
    <property type="project" value="UniProtKB-SubCell"/>
</dbReference>
<dbReference type="EMBL" id="LZZI01000007">
    <property type="protein sequence ID" value="OOM63988.1"/>
    <property type="molecule type" value="Genomic_DNA"/>
</dbReference>
<dbReference type="EMBL" id="JABAGD010000006">
    <property type="protein sequence ID" value="NMF04153.1"/>
    <property type="molecule type" value="Genomic_DNA"/>
</dbReference>